<dbReference type="EMBL" id="JAGPXC010000001">
    <property type="protein sequence ID" value="KAH6659145.1"/>
    <property type="molecule type" value="Genomic_DNA"/>
</dbReference>
<reference evidence="2" key="1">
    <citation type="journal article" date="2021" name="Nat. Commun.">
        <title>Genetic determinants of endophytism in the Arabidopsis root mycobiome.</title>
        <authorList>
            <person name="Mesny F."/>
            <person name="Miyauchi S."/>
            <person name="Thiergart T."/>
            <person name="Pickel B."/>
            <person name="Atanasova L."/>
            <person name="Karlsson M."/>
            <person name="Huettel B."/>
            <person name="Barry K.W."/>
            <person name="Haridas S."/>
            <person name="Chen C."/>
            <person name="Bauer D."/>
            <person name="Andreopoulos W."/>
            <person name="Pangilinan J."/>
            <person name="LaButti K."/>
            <person name="Riley R."/>
            <person name="Lipzen A."/>
            <person name="Clum A."/>
            <person name="Drula E."/>
            <person name="Henrissat B."/>
            <person name="Kohler A."/>
            <person name="Grigoriev I.V."/>
            <person name="Martin F.M."/>
            <person name="Hacquard S."/>
        </authorList>
    </citation>
    <scope>NUCLEOTIDE SEQUENCE</scope>
    <source>
        <strain evidence="2">MPI-SDFR-AT-0073</strain>
    </source>
</reference>
<feature type="compositionally biased region" description="Basic and acidic residues" evidence="1">
    <location>
        <begin position="186"/>
        <end position="196"/>
    </location>
</feature>
<evidence type="ECO:0000313" key="2">
    <source>
        <dbReference type="EMBL" id="KAH6659145.1"/>
    </source>
</evidence>
<dbReference type="AlphaFoldDB" id="A0A9P8UVW2"/>
<organism evidence="2 3">
    <name type="scientific">Truncatella angustata</name>
    <dbReference type="NCBI Taxonomy" id="152316"/>
    <lineage>
        <taxon>Eukaryota</taxon>
        <taxon>Fungi</taxon>
        <taxon>Dikarya</taxon>
        <taxon>Ascomycota</taxon>
        <taxon>Pezizomycotina</taxon>
        <taxon>Sordariomycetes</taxon>
        <taxon>Xylariomycetidae</taxon>
        <taxon>Amphisphaeriales</taxon>
        <taxon>Sporocadaceae</taxon>
        <taxon>Truncatella</taxon>
    </lineage>
</organism>
<dbReference type="Proteomes" id="UP000758603">
    <property type="component" value="Unassembled WGS sequence"/>
</dbReference>
<comment type="caution">
    <text evidence="2">The sequence shown here is derived from an EMBL/GenBank/DDBJ whole genome shotgun (WGS) entry which is preliminary data.</text>
</comment>
<dbReference type="RefSeq" id="XP_045963276.1">
    <property type="nucleotide sequence ID" value="XM_046109008.1"/>
</dbReference>
<name>A0A9P8UVW2_9PEZI</name>
<proteinExistence type="predicted"/>
<dbReference type="OrthoDB" id="5391787at2759"/>
<sequence>MDNLLLASASVGQQSGDGQSHAGLTHGDTSFFDFDLSVFESPNIEDIYAEVHRSIDQIHSMALSQTAFAPDRIKEENSKVVEKLFSLEHDVVRRSSTTPNSSSAGQSLAVVHPLSMNTPNNSWIDTSPLDVSQYPSFFNGFDGGTAGTPAVNSQPSPPASEHSHTSRGSPTLRPQARPKRRKLYPRGKDSKEKSDAQPDDATCVLAVLLRNSPKLAQKFLEIGKPEIVAEAEEFAMQLQDPKYRGASQSLPEPYSFPGMSHIRDGSGFLRMLPKLALAIECNIFGEQNHKIKKRIAMAHFYHAYTLAQENPQTFLSWCDEHQISKSMLPKGNHKSMVQHRFADLMFPPDQKKYEGADWRKTRISKIQVWRKSGKHWAKLIMRFGHGILLLIPPSVTDEDLRVAHDDEMAAILDLIESREHLFADALRKANEAFRSQPLVGQERQLIQGLGESERAGWDHLLN</sequence>
<keyword evidence="3" id="KW-1185">Reference proteome</keyword>
<protein>
    <submittedName>
        <fullName evidence="2">Uncharacterized protein</fullName>
    </submittedName>
</protein>
<gene>
    <name evidence="2" type="ORF">BKA67DRAFT_685727</name>
</gene>
<feature type="region of interest" description="Disordered" evidence="1">
    <location>
        <begin position="142"/>
        <end position="197"/>
    </location>
</feature>
<evidence type="ECO:0000256" key="1">
    <source>
        <dbReference type="SAM" id="MobiDB-lite"/>
    </source>
</evidence>
<dbReference type="GeneID" id="70137899"/>
<evidence type="ECO:0000313" key="3">
    <source>
        <dbReference type="Proteomes" id="UP000758603"/>
    </source>
</evidence>
<accession>A0A9P8UVW2</accession>
<feature type="compositionally biased region" description="Basic residues" evidence="1">
    <location>
        <begin position="176"/>
        <end position="185"/>
    </location>
</feature>